<feature type="binding site" evidence="9">
    <location>
        <position position="120"/>
    </location>
    <ligand>
        <name>Mg(2+)</name>
        <dbReference type="ChEBI" id="CHEBI:18420"/>
    </ligand>
</feature>
<evidence type="ECO:0000256" key="4">
    <source>
        <dbReference type="ARBA" id="ARBA00022664"/>
    </source>
</evidence>
<dbReference type="Gene3D" id="1.10.1520.10">
    <property type="entry name" value="Ribonuclease III domain"/>
    <property type="match status" value="1"/>
</dbReference>
<keyword evidence="9" id="KW-0819">tRNA processing</keyword>
<feature type="active site" evidence="9">
    <location>
        <position position="48"/>
    </location>
</feature>
<dbReference type="CDD" id="cd10845">
    <property type="entry name" value="DSRM_RNAse_III_family"/>
    <property type="match status" value="1"/>
</dbReference>
<dbReference type="KEGG" id="scj:SCANT_v1c08280"/>
<accession>A0A0M3SJH3</accession>
<comment type="similarity">
    <text evidence="2">Belongs to the ribonuclease III family.</text>
</comment>
<name>A0A0M3SJH3_9MOLU</name>
<evidence type="ECO:0000256" key="7">
    <source>
        <dbReference type="ARBA" id="ARBA00022801"/>
    </source>
</evidence>
<dbReference type="Proteomes" id="UP000063919">
    <property type="component" value="Chromosome"/>
</dbReference>
<dbReference type="OrthoDB" id="9805026at2"/>
<keyword evidence="9" id="KW-0699">rRNA-binding</keyword>
<comment type="subunit">
    <text evidence="9">Homodimer.</text>
</comment>
<keyword evidence="7 9" id="KW-0378">Hydrolase</keyword>
<keyword evidence="6 9" id="KW-0255">Endonuclease</keyword>
<dbReference type="SMART" id="SM00535">
    <property type="entry name" value="RIBOc"/>
    <property type="match status" value="1"/>
</dbReference>
<dbReference type="GO" id="GO:0004525">
    <property type="term" value="F:ribonuclease III activity"/>
    <property type="evidence" value="ECO:0007669"/>
    <property type="project" value="UniProtKB-UniRule"/>
</dbReference>
<comment type="catalytic activity">
    <reaction evidence="1 9">
        <text>Endonucleolytic cleavage to 5'-phosphomonoester.</text>
        <dbReference type="EC" id="3.1.26.3"/>
    </reaction>
</comment>
<dbReference type="RefSeq" id="WP_053946483.1">
    <property type="nucleotide sequence ID" value="NZ_CP012622.1"/>
</dbReference>
<dbReference type="PROSITE" id="PS50137">
    <property type="entry name" value="DS_RBD"/>
    <property type="match status" value="1"/>
</dbReference>
<comment type="cofactor">
    <cofactor evidence="9">
        <name>Mg(2+)</name>
        <dbReference type="ChEBI" id="CHEBI:18420"/>
    </cofactor>
</comment>
<evidence type="ECO:0000259" key="11">
    <source>
        <dbReference type="PROSITE" id="PS50142"/>
    </source>
</evidence>
<feature type="domain" description="RNase III" evidence="11">
    <location>
        <begin position="4"/>
        <end position="131"/>
    </location>
</feature>
<dbReference type="SMART" id="SM00358">
    <property type="entry name" value="DSRM"/>
    <property type="match status" value="1"/>
</dbReference>
<dbReference type="PROSITE" id="PS50142">
    <property type="entry name" value="RNASE_3_2"/>
    <property type="match status" value="1"/>
</dbReference>
<dbReference type="PANTHER" id="PTHR11207">
    <property type="entry name" value="RIBONUCLEASE III"/>
    <property type="match status" value="1"/>
</dbReference>
<proteinExistence type="inferred from homology"/>
<feature type="binding site" evidence="9">
    <location>
        <position position="117"/>
    </location>
    <ligand>
        <name>Mg(2+)</name>
        <dbReference type="ChEBI" id="CHEBI:18420"/>
    </ligand>
</feature>
<evidence type="ECO:0000256" key="3">
    <source>
        <dbReference type="ARBA" id="ARBA00022552"/>
    </source>
</evidence>
<dbReference type="InterPro" id="IPR011907">
    <property type="entry name" value="RNase_III"/>
</dbReference>
<dbReference type="SUPFAM" id="SSF69065">
    <property type="entry name" value="RNase III domain-like"/>
    <property type="match status" value="1"/>
</dbReference>
<evidence type="ECO:0000256" key="5">
    <source>
        <dbReference type="ARBA" id="ARBA00022722"/>
    </source>
</evidence>
<dbReference type="EC" id="3.1.26.3" evidence="9"/>
<comment type="subcellular location">
    <subcellularLocation>
        <location evidence="9">Cytoplasm</location>
    </subcellularLocation>
</comment>
<dbReference type="GO" id="GO:0003725">
    <property type="term" value="F:double-stranded RNA binding"/>
    <property type="evidence" value="ECO:0007669"/>
    <property type="project" value="TreeGrafter"/>
</dbReference>
<evidence type="ECO:0000313" key="12">
    <source>
        <dbReference type="EMBL" id="ALD66734.1"/>
    </source>
</evidence>
<dbReference type="NCBIfam" id="TIGR02191">
    <property type="entry name" value="RNaseIII"/>
    <property type="match status" value="1"/>
</dbReference>
<organism evidence="12 13">
    <name type="scientific">Spiroplasma cantharicola</name>
    <dbReference type="NCBI Taxonomy" id="362837"/>
    <lineage>
        <taxon>Bacteria</taxon>
        <taxon>Bacillati</taxon>
        <taxon>Mycoplasmatota</taxon>
        <taxon>Mollicutes</taxon>
        <taxon>Entomoplasmatales</taxon>
        <taxon>Spiroplasmataceae</taxon>
        <taxon>Spiroplasma</taxon>
    </lineage>
</organism>
<dbReference type="Pfam" id="PF14622">
    <property type="entry name" value="Ribonucleas_3_3"/>
    <property type="match status" value="1"/>
</dbReference>
<comment type="function">
    <text evidence="9">Digests double-stranded RNA. Involved in the processing of primary rRNA transcript to yield the immediate precursors to the large and small rRNAs (23S and 16S). Processes some mRNAs, and tRNAs when they are encoded in the rRNA operon. Processes pre-crRNA and tracrRNA of type II CRISPR loci if present in the organism.</text>
</comment>
<dbReference type="Gene3D" id="3.30.160.20">
    <property type="match status" value="1"/>
</dbReference>
<evidence type="ECO:0000256" key="6">
    <source>
        <dbReference type="ARBA" id="ARBA00022759"/>
    </source>
</evidence>
<evidence type="ECO:0000313" key="13">
    <source>
        <dbReference type="Proteomes" id="UP000063919"/>
    </source>
</evidence>
<dbReference type="GO" id="GO:0019843">
    <property type="term" value="F:rRNA binding"/>
    <property type="evidence" value="ECO:0007669"/>
    <property type="project" value="UniProtKB-KW"/>
</dbReference>
<reference evidence="12 13" key="1">
    <citation type="journal article" date="2015" name="Genome Announc.">
        <title>Complete Genome Sequence of Spiroplasma cantharicola CC-1T (DSM 21588), a Bacterium Isolated from Soldier Beetle (Cantharis carolinus).</title>
        <authorList>
            <person name="Lo W.S."/>
            <person name="Liu P.Y."/>
            <person name="Kuo C.H."/>
        </authorList>
    </citation>
    <scope>NUCLEOTIDE SEQUENCE [LARGE SCALE GENOMIC DNA]</scope>
    <source>
        <strain evidence="12 13">CC-1</strain>
    </source>
</reference>
<dbReference type="GO" id="GO:0046872">
    <property type="term" value="F:metal ion binding"/>
    <property type="evidence" value="ECO:0007669"/>
    <property type="project" value="UniProtKB-KW"/>
</dbReference>
<dbReference type="GO" id="GO:0008033">
    <property type="term" value="P:tRNA processing"/>
    <property type="evidence" value="ECO:0007669"/>
    <property type="project" value="UniProtKB-KW"/>
</dbReference>
<dbReference type="GO" id="GO:0010468">
    <property type="term" value="P:regulation of gene expression"/>
    <property type="evidence" value="ECO:0007669"/>
    <property type="project" value="TreeGrafter"/>
</dbReference>
<dbReference type="CDD" id="cd00593">
    <property type="entry name" value="RIBOc"/>
    <property type="match status" value="1"/>
</dbReference>
<dbReference type="HAMAP" id="MF_00104">
    <property type="entry name" value="RNase_III"/>
    <property type="match status" value="1"/>
</dbReference>
<dbReference type="Pfam" id="PF00035">
    <property type="entry name" value="dsrm"/>
    <property type="match status" value="1"/>
</dbReference>
<dbReference type="STRING" id="362837.SCANT_v1c08280"/>
<dbReference type="EMBL" id="CP012622">
    <property type="protein sequence ID" value="ALD66734.1"/>
    <property type="molecule type" value="Genomic_DNA"/>
</dbReference>
<dbReference type="SUPFAM" id="SSF54768">
    <property type="entry name" value="dsRNA-binding domain-like"/>
    <property type="match status" value="1"/>
</dbReference>
<keyword evidence="4 9" id="KW-0507">mRNA processing</keyword>
<feature type="active site" evidence="9">
    <location>
        <position position="120"/>
    </location>
</feature>
<evidence type="ECO:0000256" key="1">
    <source>
        <dbReference type="ARBA" id="ARBA00000109"/>
    </source>
</evidence>
<keyword evidence="13" id="KW-1185">Reference proteome</keyword>
<dbReference type="GO" id="GO:0006364">
    <property type="term" value="P:rRNA processing"/>
    <property type="evidence" value="ECO:0007669"/>
    <property type="project" value="UniProtKB-UniRule"/>
</dbReference>
<dbReference type="PANTHER" id="PTHR11207:SF0">
    <property type="entry name" value="RIBONUCLEASE 3"/>
    <property type="match status" value="1"/>
</dbReference>
<gene>
    <name evidence="9 12" type="primary">rnc</name>
    <name evidence="12" type="ORF">SCANT_v1c08280</name>
</gene>
<keyword evidence="9" id="KW-0479">Metal-binding</keyword>
<dbReference type="InterPro" id="IPR014720">
    <property type="entry name" value="dsRBD_dom"/>
</dbReference>
<dbReference type="PROSITE" id="PS00517">
    <property type="entry name" value="RNASE_3_1"/>
    <property type="match status" value="1"/>
</dbReference>
<dbReference type="GO" id="GO:0005737">
    <property type="term" value="C:cytoplasm"/>
    <property type="evidence" value="ECO:0007669"/>
    <property type="project" value="UniProtKB-SubCell"/>
</dbReference>
<keyword evidence="5 9" id="KW-0540">Nuclease</keyword>
<protein>
    <recommendedName>
        <fullName evidence="9">Ribonuclease 3</fullName>
        <ecNumber evidence="9">3.1.26.3</ecNumber>
    </recommendedName>
    <alternativeName>
        <fullName evidence="9">Ribonuclease III</fullName>
        <shortName evidence="9">RNase III</shortName>
    </alternativeName>
</protein>
<dbReference type="AlphaFoldDB" id="A0A0M3SJH3"/>
<keyword evidence="8 9" id="KW-0694">RNA-binding</keyword>
<feature type="domain" description="DRBM" evidence="10">
    <location>
        <begin position="158"/>
        <end position="228"/>
    </location>
</feature>
<evidence type="ECO:0000256" key="2">
    <source>
        <dbReference type="ARBA" id="ARBA00010183"/>
    </source>
</evidence>
<dbReference type="PATRIC" id="fig|362837.3.peg.844"/>
<keyword evidence="9" id="KW-0963">Cytoplasm</keyword>
<keyword evidence="3 9" id="KW-0698">rRNA processing</keyword>
<evidence type="ECO:0000259" key="10">
    <source>
        <dbReference type="PROSITE" id="PS50137"/>
    </source>
</evidence>
<dbReference type="FunFam" id="1.10.1520.10:FF:000001">
    <property type="entry name" value="Ribonuclease 3"/>
    <property type="match status" value="1"/>
</dbReference>
<feature type="binding site" evidence="9">
    <location>
        <position position="44"/>
    </location>
    <ligand>
        <name>Mg(2+)</name>
        <dbReference type="ChEBI" id="CHEBI:18420"/>
    </ligand>
</feature>
<evidence type="ECO:0000256" key="9">
    <source>
        <dbReference type="HAMAP-Rule" id="MF_00104"/>
    </source>
</evidence>
<sequence length="230" mass="26392">MTIRKFLLSEFGIEIKDEAYYNEALTHNSFSNENRLAKNYQRLEFLGDAILQMKVSEYIYKLFPKSNEGLLTKYRSSIVKKDTLAEISRKINLGKLIRLGIGELDSKGYEKDSILSDVYESMTAAIYLDQGEKILDKWLKKTIFSDYVINQFLDKSHDFKSELQELIQLEIRSELSYVVVSQEKLENNTTLFIVNAVLEGMVFGTGKGSNKKQAEQEAAKNALSKIKKTK</sequence>
<keyword evidence="9" id="KW-0460">Magnesium</keyword>
<dbReference type="InterPro" id="IPR036389">
    <property type="entry name" value="RNase_III_sf"/>
</dbReference>
<dbReference type="InterPro" id="IPR000999">
    <property type="entry name" value="RNase_III_dom"/>
</dbReference>
<dbReference type="GO" id="GO:0006397">
    <property type="term" value="P:mRNA processing"/>
    <property type="evidence" value="ECO:0007669"/>
    <property type="project" value="UniProtKB-UniRule"/>
</dbReference>
<evidence type="ECO:0000256" key="8">
    <source>
        <dbReference type="ARBA" id="ARBA00022884"/>
    </source>
</evidence>